<proteinExistence type="evidence at transcript level"/>
<sequence>VVLESGKHEMEKAGGSGDLSQKWKKLRELHARRNEARTLNHQEVIEEDRRKKLPPNYETKSKWAAYLLEEAEKRQEASARGEDYDRLKLLDIGAEDA</sequence>
<keyword evidence="4" id="KW-0747">Spliceosome</keyword>
<name>D5J6Z4_PELMU</name>
<feature type="non-terminal residue" evidence="7">
    <location>
        <position position="97"/>
    </location>
</feature>
<dbReference type="InterPro" id="IPR013260">
    <property type="entry name" value="mRNA_splic_SYF2"/>
</dbReference>
<keyword evidence="5" id="KW-0508">mRNA splicing</keyword>
<keyword evidence="3" id="KW-0507">mRNA processing</keyword>
<dbReference type="GO" id="GO:0008380">
    <property type="term" value="P:RNA splicing"/>
    <property type="evidence" value="ECO:0007669"/>
    <property type="project" value="UniProtKB-KW"/>
</dbReference>
<dbReference type="AlphaFoldDB" id="D5J6Z4"/>
<dbReference type="GO" id="GO:0000974">
    <property type="term" value="C:Prp19 complex"/>
    <property type="evidence" value="ECO:0007669"/>
    <property type="project" value="TreeGrafter"/>
</dbReference>
<accession>D5J6Z4</accession>
<keyword evidence="6" id="KW-0539">Nucleus</keyword>
<evidence type="ECO:0000256" key="3">
    <source>
        <dbReference type="ARBA" id="ARBA00022664"/>
    </source>
</evidence>
<comment type="subcellular location">
    <subcellularLocation>
        <location evidence="1">Nucleus</location>
    </subcellularLocation>
</comment>
<comment type="similarity">
    <text evidence="2">Belongs to the SYF2 family.</text>
</comment>
<evidence type="ECO:0000256" key="6">
    <source>
        <dbReference type="ARBA" id="ARBA00023242"/>
    </source>
</evidence>
<dbReference type="GO" id="GO:0071013">
    <property type="term" value="C:catalytic step 2 spliceosome"/>
    <property type="evidence" value="ECO:0007669"/>
    <property type="project" value="TreeGrafter"/>
</dbReference>
<dbReference type="GO" id="GO:0006397">
    <property type="term" value="P:mRNA processing"/>
    <property type="evidence" value="ECO:0007669"/>
    <property type="project" value="UniProtKB-KW"/>
</dbReference>
<evidence type="ECO:0000256" key="1">
    <source>
        <dbReference type="ARBA" id="ARBA00004123"/>
    </source>
</evidence>
<protein>
    <submittedName>
        <fullName evidence="7">Pre-RNA-splicing factor SYF2-like protein</fullName>
    </submittedName>
</protein>
<evidence type="ECO:0000313" key="7">
    <source>
        <dbReference type="EMBL" id="ADF28515.1"/>
    </source>
</evidence>
<feature type="non-terminal residue" evidence="7">
    <location>
        <position position="1"/>
    </location>
</feature>
<dbReference type="PANTHER" id="PTHR13264">
    <property type="entry name" value="GCIP-INTERACTING PROTEIN P29"/>
    <property type="match status" value="1"/>
</dbReference>
<dbReference type="PANTHER" id="PTHR13264:SF5">
    <property type="entry name" value="PRE-MRNA-SPLICING FACTOR SYF2"/>
    <property type="match status" value="1"/>
</dbReference>
<reference evidence="7" key="1">
    <citation type="journal article" date="2010" name="Cell. Mol. Life Sci.">
        <title>Venom components from Citharischius crawshayi spider (Family Theraphosidae): exploring transcriptome, venomics, and function.</title>
        <authorList>
            <person name="Diego-Garcia E."/>
            <person name="Peigneur S."/>
            <person name="Waelkens E."/>
            <person name="Debaveye S."/>
            <person name="Tytgat J."/>
        </authorList>
    </citation>
    <scope>NUCLEOTIDE SEQUENCE</scope>
    <source>
        <tissue evidence="7">Venom gland</tissue>
    </source>
</reference>
<organism evidence="7">
    <name type="scientific">Pelinobius muticus</name>
    <name type="common">King baboon spider</name>
    <name type="synonym">Citharischius crawshayi</name>
    <dbReference type="NCBI Taxonomy" id="753628"/>
    <lineage>
        <taxon>Eukaryota</taxon>
        <taxon>Metazoa</taxon>
        <taxon>Ecdysozoa</taxon>
        <taxon>Arthropoda</taxon>
        <taxon>Chelicerata</taxon>
        <taxon>Arachnida</taxon>
        <taxon>Araneae</taxon>
        <taxon>Mygalomorphae</taxon>
        <taxon>Avicularoidea</taxon>
        <taxon>Theraphosidae</taxon>
        <taxon>Pelinobius</taxon>
    </lineage>
</organism>
<dbReference type="EMBL" id="GU170889">
    <property type="protein sequence ID" value="ADF28515.1"/>
    <property type="molecule type" value="mRNA"/>
</dbReference>
<evidence type="ECO:0000256" key="4">
    <source>
        <dbReference type="ARBA" id="ARBA00022728"/>
    </source>
</evidence>
<evidence type="ECO:0000256" key="2">
    <source>
        <dbReference type="ARBA" id="ARBA00010028"/>
    </source>
</evidence>
<dbReference type="GO" id="GO:0071014">
    <property type="term" value="C:post-mRNA release spliceosomal complex"/>
    <property type="evidence" value="ECO:0007669"/>
    <property type="project" value="TreeGrafter"/>
</dbReference>
<evidence type="ECO:0000256" key="5">
    <source>
        <dbReference type="ARBA" id="ARBA00023187"/>
    </source>
</evidence>